<evidence type="ECO:0000313" key="1">
    <source>
        <dbReference type="EMBL" id="KAK9989349.1"/>
    </source>
</evidence>
<name>A0AAW2BTT8_9ROSI</name>
<dbReference type="PANTHER" id="PTHR31170">
    <property type="entry name" value="BNAC04G53230D PROTEIN"/>
    <property type="match status" value="1"/>
</dbReference>
<organism evidence="1 2">
    <name type="scientific">Lithocarpus litseifolius</name>
    <dbReference type="NCBI Taxonomy" id="425828"/>
    <lineage>
        <taxon>Eukaryota</taxon>
        <taxon>Viridiplantae</taxon>
        <taxon>Streptophyta</taxon>
        <taxon>Embryophyta</taxon>
        <taxon>Tracheophyta</taxon>
        <taxon>Spermatophyta</taxon>
        <taxon>Magnoliopsida</taxon>
        <taxon>eudicotyledons</taxon>
        <taxon>Gunneridae</taxon>
        <taxon>Pentapetalae</taxon>
        <taxon>rosids</taxon>
        <taxon>fabids</taxon>
        <taxon>Fagales</taxon>
        <taxon>Fagaceae</taxon>
        <taxon>Lithocarpus</taxon>
    </lineage>
</organism>
<comment type="caution">
    <text evidence="1">The sequence shown here is derived from an EMBL/GenBank/DDBJ whole genome shotgun (WGS) entry which is preliminary data.</text>
</comment>
<keyword evidence="2" id="KW-1185">Reference proteome</keyword>
<proteinExistence type="predicted"/>
<reference evidence="1 2" key="1">
    <citation type="submission" date="2024-01" db="EMBL/GenBank/DDBJ databases">
        <title>A telomere-to-telomere, gap-free genome of sweet tea (Lithocarpus litseifolius).</title>
        <authorList>
            <person name="Zhou J."/>
        </authorList>
    </citation>
    <scope>NUCLEOTIDE SEQUENCE [LARGE SCALE GENOMIC DNA]</scope>
    <source>
        <strain evidence="1">Zhou-2022a</strain>
        <tissue evidence="1">Leaf</tissue>
    </source>
</reference>
<sequence>MKQCPSLTSPSLSLVFTQYIELMNGIIETTKDVKVLRGHGILKTESLKDDEVVKIFSGTSKSVQLASTHELYKAIADVNDYYNGLRKVKARKFVKKCVYTLWNVRTLFAAILLVPDGSLDALLCLWLLLNIQQSQLIHCV</sequence>
<protein>
    <submittedName>
        <fullName evidence="1">Uncharacterized protein</fullName>
    </submittedName>
</protein>
<dbReference type="Proteomes" id="UP001459277">
    <property type="component" value="Unassembled WGS sequence"/>
</dbReference>
<dbReference type="InterPro" id="IPR004158">
    <property type="entry name" value="DUF247_pln"/>
</dbReference>
<dbReference type="AlphaFoldDB" id="A0AAW2BTT8"/>
<accession>A0AAW2BTT8</accession>
<gene>
    <name evidence="1" type="ORF">SO802_029588</name>
</gene>
<dbReference type="Pfam" id="PF03140">
    <property type="entry name" value="DUF247"/>
    <property type="match status" value="1"/>
</dbReference>
<evidence type="ECO:0000313" key="2">
    <source>
        <dbReference type="Proteomes" id="UP001459277"/>
    </source>
</evidence>
<dbReference type="PANTHER" id="PTHR31170:SF25">
    <property type="entry name" value="BNAA09G04570D PROTEIN"/>
    <property type="match status" value="1"/>
</dbReference>
<dbReference type="EMBL" id="JAZDWU010000010">
    <property type="protein sequence ID" value="KAK9989349.1"/>
    <property type="molecule type" value="Genomic_DNA"/>
</dbReference>